<dbReference type="FunFam" id="1.10.240.10:FF:000002">
    <property type="entry name" value="Tryptophan--tRNA ligase"/>
    <property type="match status" value="1"/>
</dbReference>
<dbReference type="PANTHER" id="PTHR43766">
    <property type="entry name" value="TRYPTOPHAN--TRNA LIGASE, MITOCHONDRIAL"/>
    <property type="match status" value="1"/>
</dbReference>
<feature type="binding site" evidence="8">
    <location>
        <position position="134"/>
    </location>
    <ligand>
        <name>L-tryptophan</name>
        <dbReference type="ChEBI" id="CHEBI:57912"/>
    </ligand>
</feature>
<comment type="similarity">
    <text evidence="1 8 9">Belongs to the class-I aminoacyl-tRNA synthetase family.</text>
</comment>
<dbReference type="InterPro" id="IPR002306">
    <property type="entry name" value="Trp-tRNA-ligase"/>
</dbReference>
<dbReference type="EC" id="6.1.1.2" evidence="8"/>
<dbReference type="CDD" id="cd00806">
    <property type="entry name" value="TrpRS_core"/>
    <property type="match status" value="1"/>
</dbReference>
<feature type="binding site" evidence="8">
    <location>
        <begin position="17"/>
        <end position="18"/>
    </location>
    <ligand>
        <name>ATP</name>
        <dbReference type="ChEBI" id="CHEBI:30616"/>
    </ligand>
</feature>
<gene>
    <name evidence="8 10" type="primary">trpS</name>
    <name evidence="10" type="ORF">IAC58_04170</name>
</gene>
<evidence type="ECO:0000256" key="9">
    <source>
        <dbReference type="RuleBase" id="RU363036"/>
    </source>
</evidence>
<dbReference type="PRINTS" id="PR01039">
    <property type="entry name" value="TRNASYNTHTRP"/>
</dbReference>
<feature type="binding site" evidence="8">
    <location>
        <position position="186"/>
    </location>
    <ligand>
        <name>ATP</name>
        <dbReference type="ChEBI" id="CHEBI:30616"/>
    </ligand>
</feature>
<organism evidence="10 11">
    <name type="scientific">Candidatus Onthovivens merdipullorum</name>
    <dbReference type="NCBI Taxonomy" id="2840889"/>
    <lineage>
        <taxon>Bacteria</taxon>
        <taxon>Bacillati</taxon>
        <taxon>Bacillota</taxon>
        <taxon>Bacilli</taxon>
        <taxon>Bacillales</taxon>
        <taxon>Candidatus Onthovivens</taxon>
    </lineage>
</organism>
<evidence type="ECO:0000256" key="1">
    <source>
        <dbReference type="ARBA" id="ARBA00005594"/>
    </source>
</evidence>
<evidence type="ECO:0000256" key="6">
    <source>
        <dbReference type="ARBA" id="ARBA00023146"/>
    </source>
</evidence>
<dbReference type="InterPro" id="IPR050203">
    <property type="entry name" value="Trp-tRNA_synthetase"/>
</dbReference>
<keyword evidence="3 8" id="KW-0547">Nucleotide-binding</keyword>
<proteinExistence type="inferred from homology"/>
<dbReference type="PANTHER" id="PTHR43766:SF1">
    <property type="entry name" value="TRYPTOPHAN--TRNA LIGASE, MITOCHONDRIAL"/>
    <property type="match status" value="1"/>
</dbReference>
<dbReference type="InterPro" id="IPR014729">
    <property type="entry name" value="Rossmann-like_a/b/a_fold"/>
</dbReference>
<sequence>MKRALSGIKPTGKLTLGNYIGALKNFKKFQDEYENFVFIADLHALTLPIDPIELRNNTKDILAFYIAAGLDPNKTTIFLQSDVSAHSELNAILQNFLYMGELSRMTQFKDKARKLNENAIGMGLFAYPVLMCADILLYNADYVPVGEDQKQHVELCRDLVHRFNARYNKEVFTMPSPYIPKVGARIMSLSDPTKKMSKSDPKGDIFLKDDLNIVRKKIMSAVTDTGSDIYYDKENKPGISNLLTIYSALKGISVEEASDEFKDLHKYGEFKKIVADTVIGELKPFQEKYLEVISNKDLINNILNEGAKKARIVANKTLIKVKKTVGLYVHE</sequence>
<evidence type="ECO:0000256" key="2">
    <source>
        <dbReference type="ARBA" id="ARBA00022598"/>
    </source>
</evidence>
<feature type="short sequence motif" description="'KMSKS' region" evidence="8">
    <location>
        <begin position="195"/>
        <end position="199"/>
    </location>
</feature>
<evidence type="ECO:0000313" key="10">
    <source>
        <dbReference type="EMBL" id="MBO8427732.1"/>
    </source>
</evidence>
<feature type="binding site" evidence="8">
    <location>
        <begin position="146"/>
        <end position="148"/>
    </location>
    <ligand>
        <name>ATP</name>
        <dbReference type="ChEBI" id="CHEBI:30616"/>
    </ligand>
</feature>
<dbReference type="AlphaFoldDB" id="A0A9D9GXC6"/>
<dbReference type="GO" id="GO:0005829">
    <property type="term" value="C:cytosol"/>
    <property type="evidence" value="ECO:0007669"/>
    <property type="project" value="TreeGrafter"/>
</dbReference>
<comment type="function">
    <text evidence="8">Catalyzes the attachment of tryptophan to tRNA(Trp).</text>
</comment>
<protein>
    <recommendedName>
        <fullName evidence="8">Tryptophan--tRNA ligase</fullName>
        <ecNumber evidence="8">6.1.1.2</ecNumber>
    </recommendedName>
    <alternativeName>
        <fullName evidence="8">Tryptophanyl-tRNA synthetase</fullName>
        <shortName evidence="8">TrpRS</shortName>
    </alternativeName>
</protein>
<keyword evidence="6 8" id="KW-0030">Aminoacyl-tRNA synthetase</keyword>
<accession>A0A9D9GXC6</accession>
<evidence type="ECO:0000256" key="7">
    <source>
        <dbReference type="ARBA" id="ARBA00049929"/>
    </source>
</evidence>
<comment type="subunit">
    <text evidence="8">Homodimer.</text>
</comment>
<dbReference type="GO" id="GO:0006436">
    <property type="term" value="P:tryptophanyl-tRNA aminoacylation"/>
    <property type="evidence" value="ECO:0007669"/>
    <property type="project" value="UniProtKB-UniRule"/>
</dbReference>
<comment type="caution">
    <text evidence="10">The sequence shown here is derived from an EMBL/GenBank/DDBJ whole genome shotgun (WGS) entry which is preliminary data.</text>
</comment>
<evidence type="ECO:0000256" key="5">
    <source>
        <dbReference type="ARBA" id="ARBA00022917"/>
    </source>
</evidence>
<dbReference type="Pfam" id="PF00579">
    <property type="entry name" value="tRNA-synt_1b"/>
    <property type="match status" value="1"/>
</dbReference>
<comment type="catalytic activity">
    <reaction evidence="7 8">
        <text>tRNA(Trp) + L-tryptophan + ATP = L-tryptophyl-tRNA(Trp) + AMP + diphosphate + H(+)</text>
        <dbReference type="Rhea" id="RHEA:24080"/>
        <dbReference type="Rhea" id="RHEA-COMP:9671"/>
        <dbReference type="Rhea" id="RHEA-COMP:9705"/>
        <dbReference type="ChEBI" id="CHEBI:15378"/>
        <dbReference type="ChEBI" id="CHEBI:30616"/>
        <dbReference type="ChEBI" id="CHEBI:33019"/>
        <dbReference type="ChEBI" id="CHEBI:57912"/>
        <dbReference type="ChEBI" id="CHEBI:78442"/>
        <dbReference type="ChEBI" id="CHEBI:78535"/>
        <dbReference type="ChEBI" id="CHEBI:456215"/>
        <dbReference type="EC" id="6.1.1.2"/>
    </reaction>
</comment>
<keyword evidence="5 8" id="KW-0648">Protein biosynthesis</keyword>
<dbReference type="PROSITE" id="PS00178">
    <property type="entry name" value="AA_TRNA_LIGASE_I"/>
    <property type="match status" value="1"/>
</dbReference>
<keyword evidence="2 8" id="KW-0436">Ligase</keyword>
<feature type="binding site" evidence="8">
    <location>
        <begin position="9"/>
        <end position="11"/>
    </location>
    <ligand>
        <name>ATP</name>
        <dbReference type="ChEBI" id="CHEBI:30616"/>
    </ligand>
</feature>
<evidence type="ECO:0000256" key="8">
    <source>
        <dbReference type="HAMAP-Rule" id="MF_00140"/>
    </source>
</evidence>
<reference evidence="10" key="1">
    <citation type="submission" date="2020-10" db="EMBL/GenBank/DDBJ databases">
        <authorList>
            <person name="Gilroy R."/>
        </authorList>
    </citation>
    <scope>NUCLEOTIDE SEQUENCE</scope>
    <source>
        <strain evidence="10">11159</strain>
    </source>
</reference>
<dbReference type="InterPro" id="IPR024109">
    <property type="entry name" value="Trp-tRNA-ligase_bac-type"/>
</dbReference>
<dbReference type="HAMAP" id="MF_00140_B">
    <property type="entry name" value="Trp_tRNA_synth_B"/>
    <property type="match status" value="1"/>
</dbReference>
<dbReference type="Gene3D" id="3.40.50.620">
    <property type="entry name" value="HUPs"/>
    <property type="match status" value="1"/>
</dbReference>
<dbReference type="InterPro" id="IPR001412">
    <property type="entry name" value="aa-tRNA-synth_I_CS"/>
</dbReference>
<evidence type="ECO:0000256" key="3">
    <source>
        <dbReference type="ARBA" id="ARBA00022741"/>
    </source>
</evidence>
<dbReference type="GO" id="GO:0004830">
    <property type="term" value="F:tryptophan-tRNA ligase activity"/>
    <property type="evidence" value="ECO:0007669"/>
    <property type="project" value="UniProtKB-UniRule"/>
</dbReference>
<reference evidence="10" key="2">
    <citation type="journal article" date="2021" name="PeerJ">
        <title>Extensive microbial diversity within the chicken gut microbiome revealed by metagenomics and culture.</title>
        <authorList>
            <person name="Gilroy R."/>
            <person name="Ravi A."/>
            <person name="Getino M."/>
            <person name="Pursley I."/>
            <person name="Horton D.L."/>
            <person name="Alikhan N.F."/>
            <person name="Baker D."/>
            <person name="Gharbi K."/>
            <person name="Hall N."/>
            <person name="Watson M."/>
            <person name="Adriaenssens E.M."/>
            <person name="Foster-Nyarko E."/>
            <person name="Jarju S."/>
            <person name="Secka A."/>
            <person name="Antonio M."/>
            <person name="Oren A."/>
            <person name="Chaudhuri R.R."/>
            <person name="La Ragione R."/>
            <person name="Hildebrand F."/>
            <person name="Pallen M.J."/>
        </authorList>
    </citation>
    <scope>NUCLEOTIDE SEQUENCE</scope>
    <source>
        <strain evidence="10">11159</strain>
    </source>
</reference>
<dbReference type="Gene3D" id="1.10.240.10">
    <property type="entry name" value="Tyrosyl-Transfer RNA Synthetase"/>
    <property type="match status" value="1"/>
</dbReference>
<comment type="subcellular location">
    <subcellularLocation>
        <location evidence="8">Cytoplasm</location>
    </subcellularLocation>
</comment>
<keyword evidence="8" id="KW-0963">Cytoplasm</keyword>
<dbReference type="InterPro" id="IPR002305">
    <property type="entry name" value="aa-tRNA-synth_Ic"/>
</dbReference>
<keyword evidence="4 8" id="KW-0067">ATP-binding</keyword>
<dbReference type="GO" id="GO:0005524">
    <property type="term" value="F:ATP binding"/>
    <property type="evidence" value="ECO:0007669"/>
    <property type="project" value="UniProtKB-UniRule"/>
</dbReference>
<dbReference type="SUPFAM" id="SSF52374">
    <property type="entry name" value="Nucleotidylyl transferase"/>
    <property type="match status" value="1"/>
</dbReference>
<name>A0A9D9GXC6_9BACL</name>
<dbReference type="Proteomes" id="UP000823613">
    <property type="component" value="Unassembled WGS sequence"/>
</dbReference>
<dbReference type="NCBIfam" id="TIGR00233">
    <property type="entry name" value="trpS"/>
    <property type="match status" value="1"/>
</dbReference>
<evidence type="ECO:0000313" key="11">
    <source>
        <dbReference type="Proteomes" id="UP000823613"/>
    </source>
</evidence>
<feature type="binding site" evidence="8">
    <location>
        <begin position="195"/>
        <end position="199"/>
    </location>
    <ligand>
        <name>ATP</name>
        <dbReference type="ChEBI" id="CHEBI:30616"/>
    </ligand>
</feature>
<evidence type="ECO:0000256" key="4">
    <source>
        <dbReference type="ARBA" id="ARBA00022840"/>
    </source>
</evidence>
<feature type="short sequence motif" description="'HIGH' region" evidence="8">
    <location>
        <begin position="10"/>
        <end position="18"/>
    </location>
</feature>
<dbReference type="EMBL" id="JADIMY010000083">
    <property type="protein sequence ID" value="MBO8427732.1"/>
    <property type="molecule type" value="Genomic_DNA"/>
</dbReference>